<dbReference type="EMBL" id="CM009751">
    <property type="protein sequence ID" value="PUZ63952.1"/>
    <property type="molecule type" value="Genomic_DNA"/>
</dbReference>
<keyword evidence="3" id="KW-1185">Reference proteome</keyword>
<protein>
    <submittedName>
        <fullName evidence="2">Uncharacterized protein</fullName>
    </submittedName>
</protein>
<dbReference type="OrthoDB" id="10440938at2759"/>
<proteinExistence type="predicted"/>
<feature type="compositionally biased region" description="Low complexity" evidence="1">
    <location>
        <begin position="90"/>
        <end position="110"/>
    </location>
</feature>
<sequence length="119" mass="12460">MAGRSRTIITATAPSPPPFPTWTKKLTPNSVAAGPPYTGSPHPRSTRWNPACRLSDTRNRFAIATNGRPRSTSRSSADRTYSAVTAAFVPRTSSTASPSEPARSAPAVVSTATGTHALP</sequence>
<feature type="region of interest" description="Disordered" evidence="1">
    <location>
        <begin position="62"/>
        <end position="81"/>
    </location>
</feature>
<feature type="region of interest" description="Disordered" evidence="1">
    <location>
        <begin position="88"/>
        <end position="119"/>
    </location>
</feature>
<dbReference type="Proteomes" id="UP000244336">
    <property type="component" value="Chromosome 3"/>
</dbReference>
<evidence type="ECO:0000256" key="1">
    <source>
        <dbReference type="SAM" id="MobiDB-lite"/>
    </source>
</evidence>
<dbReference type="AlphaFoldDB" id="A0A2T7E7Z9"/>
<reference evidence="2 3" key="1">
    <citation type="submission" date="2018-04" db="EMBL/GenBank/DDBJ databases">
        <title>WGS assembly of Panicum hallii var. hallii HAL2.</title>
        <authorList>
            <person name="Lovell J."/>
            <person name="Jenkins J."/>
            <person name="Lowry D."/>
            <person name="Mamidi S."/>
            <person name="Sreedasyam A."/>
            <person name="Weng X."/>
            <person name="Barry K."/>
            <person name="Bonette J."/>
            <person name="Campitelli B."/>
            <person name="Daum C."/>
            <person name="Gordon S."/>
            <person name="Gould B."/>
            <person name="Lipzen A."/>
            <person name="MacQueen A."/>
            <person name="Palacio-Mejia J."/>
            <person name="Plott C."/>
            <person name="Shakirov E."/>
            <person name="Shu S."/>
            <person name="Yoshinaga Y."/>
            <person name="Zane M."/>
            <person name="Rokhsar D."/>
            <person name="Grimwood J."/>
            <person name="Schmutz J."/>
            <person name="Juenger T."/>
        </authorList>
    </citation>
    <scope>NUCLEOTIDE SEQUENCE [LARGE SCALE GENOMIC DNA]</scope>
    <source>
        <strain evidence="3">cv. HAL2</strain>
    </source>
</reference>
<feature type="compositionally biased region" description="Polar residues" evidence="1">
    <location>
        <begin position="68"/>
        <end position="81"/>
    </location>
</feature>
<organism evidence="2 3">
    <name type="scientific">Panicum hallii var. hallii</name>
    <dbReference type="NCBI Taxonomy" id="1504633"/>
    <lineage>
        <taxon>Eukaryota</taxon>
        <taxon>Viridiplantae</taxon>
        <taxon>Streptophyta</taxon>
        <taxon>Embryophyta</taxon>
        <taxon>Tracheophyta</taxon>
        <taxon>Spermatophyta</taxon>
        <taxon>Magnoliopsida</taxon>
        <taxon>Liliopsida</taxon>
        <taxon>Poales</taxon>
        <taxon>Poaceae</taxon>
        <taxon>PACMAD clade</taxon>
        <taxon>Panicoideae</taxon>
        <taxon>Panicodae</taxon>
        <taxon>Paniceae</taxon>
        <taxon>Panicinae</taxon>
        <taxon>Panicum</taxon>
        <taxon>Panicum sect. Panicum</taxon>
    </lineage>
</organism>
<accession>A0A2T7E7Z9</accession>
<evidence type="ECO:0000313" key="2">
    <source>
        <dbReference type="EMBL" id="PUZ63952.1"/>
    </source>
</evidence>
<name>A0A2T7E7Z9_9POAL</name>
<gene>
    <name evidence="2" type="ORF">GQ55_3G107000</name>
</gene>
<evidence type="ECO:0000313" key="3">
    <source>
        <dbReference type="Proteomes" id="UP000244336"/>
    </source>
</evidence>
<dbReference type="Gramene" id="PUZ63952">
    <property type="protein sequence ID" value="PUZ63952"/>
    <property type="gene ID" value="GQ55_3G107000"/>
</dbReference>
<feature type="region of interest" description="Disordered" evidence="1">
    <location>
        <begin position="1"/>
        <end position="51"/>
    </location>
</feature>